<name>A0A396ADH0_9FIRM</name>
<accession>A0A396ADH0</accession>
<protein>
    <submittedName>
        <fullName evidence="4">Helix-turn-helix domain-containing protein</fullName>
    </submittedName>
</protein>
<gene>
    <name evidence="4" type="ORF">DW813_08705</name>
    <name evidence="3" type="ORF">DW914_11555</name>
    <name evidence="2" type="ORF">DWY29_08610</name>
</gene>
<organism evidence="4 5">
    <name type="scientific">Roseburia inulinivorans</name>
    <dbReference type="NCBI Taxonomy" id="360807"/>
    <lineage>
        <taxon>Bacteria</taxon>
        <taxon>Bacillati</taxon>
        <taxon>Bacillota</taxon>
        <taxon>Clostridia</taxon>
        <taxon>Lachnospirales</taxon>
        <taxon>Lachnospiraceae</taxon>
        <taxon>Roseburia</taxon>
    </lineage>
</organism>
<dbReference type="Pfam" id="PF01381">
    <property type="entry name" value="HTH_3"/>
    <property type="match status" value="1"/>
</dbReference>
<feature type="domain" description="HTH cro/C1-type" evidence="1">
    <location>
        <begin position="32"/>
        <end position="88"/>
    </location>
</feature>
<dbReference type="GO" id="GO:0003677">
    <property type="term" value="F:DNA binding"/>
    <property type="evidence" value="ECO:0007669"/>
    <property type="project" value="InterPro"/>
</dbReference>
<dbReference type="RefSeq" id="WP_118092930.1">
    <property type="nucleotide sequence ID" value="NZ_CABJFX010000021.1"/>
</dbReference>
<dbReference type="AlphaFoldDB" id="A0A396ADH0"/>
<dbReference type="InterPro" id="IPR010982">
    <property type="entry name" value="Lambda_DNA-bd_dom_sf"/>
</dbReference>
<evidence type="ECO:0000313" key="4">
    <source>
        <dbReference type="EMBL" id="RHD03533.1"/>
    </source>
</evidence>
<evidence type="ECO:0000313" key="6">
    <source>
        <dbReference type="Proteomes" id="UP000283492"/>
    </source>
</evidence>
<sequence length="96" mass="10914">MAKTWETVRGELKIDDKDEAIVQIEKDLIRTMIKIREEQGLTQAQLAEKCNVTQPVIARMEKAVHSPQIDSLLKILTPLGYTLKIEPLSGRKKNLC</sequence>
<dbReference type="EMBL" id="QSFX01000021">
    <property type="protein sequence ID" value="RHA87178.1"/>
    <property type="molecule type" value="Genomic_DNA"/>
</dbReference>
<reference evidence="5 6" key="1">
    <citation type="submission" date="2018-08" db="EMBL/GenBank/DDBJ databases">
        <title>A genome reference for cultivated species of the human gut microbiota.</title>
        <authorList>
            <person name="Zou Y."/>
            <person name="Xue W."/>
            <person name="Luo G."/>
        </authorList>
    </citation>
    <scope>NUCLEOTIDE SEQUENCE [LARGE SCALE GENOMIC DNA]</scope>
    <source>
        <strain evidence="2 7">AF24-4</strain>
        <strain evidence="4 5">AM32-8LB</strain>
        <strain evidence="3 6">AM42-1AC</strain>
    </source>
</reference>
<dbReference type="SUPFAM" id="SSF47413">
    <property type="entry name" value="lambda repressor-like DNA-binding domains"/>
    <property type="match status" value="1"/>
</dbReference>
<dbReference type="SMART" id="SM00530">
    <property type="entry name" value="HTH_XRE"/>
    <property type="match status" value="1"/>
</dbReference>
<dbReference type="EMBL" id="QSIQ01000011">
    <property type="protein sequence ID" value="RHD03533.1"/>
    <property type="molecule type" value="Genomic_DNA"/>
</dbReference>
<dbReference type="CDD" id="cd00093">
    <property type="entry name" value="HTH_XRE"/>
    <property type="match status" value="1"/>
</dbReference>
<dbReference type="Proteomes" id="UP000285820">
    <property type="component" value="Unassembled WGS sequence"/>
</dbReference>
<dbReference type="Proteomes" id="UP000266391">
    <property type="component" value="Unassembled WGS sequence"/>
</dbReference>
<evidence type="ECO:0000259" key="1">
    <source>
        <dbReference type="PROSITE" id="PS50943"/>
    </source>
</evidence>
<dbReference type="Proteomes" id="UP000283492">
    <property type="component" value="Unassembled WGS sequence"/>
</dbReference>
<dbReference type="Gene3D" id="1.10.260.40">
    <property type="entry name" value="lambda repressor-like DNA-binding domains"/>
    <property type="match status" value="1"/>
</dbReference>
<proteinExistence type="predicted"/>
<dbReference type="EMBL" id="QRUN01000010">
    <property type="protein sequence ID" value="RGR68261.1"/>
    <property type="molecule type" value="Genomic_DNA"/>
</dbReference>
<evidence type="ECO:0000313" key="5">
    <source>
        <dbReference type="Proteomes" id="UP000266391"/>
    </source>
</evidence>
<dbReference type="PROSITE" id="PS50943">
    <property type="entry name" value="HTH_CROC1"/>
    <property type="match status" value="1"/>
</dbReference>
<evidence type="ECO:0000313" key="7">
    <source>
        <dbReference type="Proteomes" id="UP000285820"/>
    </source>
</evidence>
<evidence type="ECO:0000313" key="3">
    <source>
        <dbReference type="EMBL" id="RHA87178.1"/>
    </source>
</evidence>
<dbReference type="InterPro" id="IPR001387">
    <property type="entry name" value="Cro/C1-type_HTH"/>
</dbReference>
<evidence type="ECO:0000313" key="2">
    <source>
        <dbReference type="EMBL" id="RGR68261.1"/>
    </source>
</evidence>
<comment type="caution">
    <text evidence="4">The sequence shown here is derived from an EMBL/GenBank/DDBJ whole genome shotgun (WGS) entry which is preliminary data.</text>
</comment>